<reference evidence="5" key="1">
    <citation type="journal article" date="2021" name="Proc. Natl. Acad. Sci. U.S.A.">
        <title>Three genomes in the algal genus Volvox reveal the fate of a haploid sex-determining region after a transition to homothallism.</title>
        <authorList>
            <person name="Yamamoto K."/>
            <person name="Hamaji T."/>
            <person name="Kawai-Toyooka H."/>
            <person name="Matsuzaki R."/>
            <person name="Takahashi F."/>
            <person name="Nishimura Y."/>
            <person name="Kawachi M."/>
            <person name="Noguchi H."/>
            <person name="Minakuchi Y."/>
            <person name="Umen J.G."/>
            <person name="Toyoda A."/>
            <person name="Nozaki H."/>
        </authorList>
    </citation>
    <scope>NUCLEOTIDE SEQUENCE</scope>
    <source>
        <strain evidence="5">NIES-3780</strain>
    </source>
</reference>
<organism evidence="5 6">
    <name type="scientific">Volvox africanus</name>
    <dbReference type="NCBI Taxonomy" id="51714"/>
    <lineage>
        <taxon>Eukaryota</taxon>
        <taxon>Viridiplantae</taxon>
        <taxon>Chlorophyta</taxon>
        <taxon>core chlorophytes</taxon>
        <taxon>Chlorophyceae</taxon>
        <taxon>CS clade</taxon>
        <taxon>Chlamydomonadales</taxon>
        <taxon>Volvocaceae</taxon>
        <taxon>Volvox</taxon>
    </lineage>
</organism>
<dbReference type="GO" id="GO:0005930">
    <property type="term" value="C:axoneme"/>
    <property type="evidence" value="ECO:0007669"/>
    <property type="project" value="UniProtKB-SubCell"/>
</dbReference>
<dbReference type="PROSITE" id="PS51450">
    <property type="entry name" value="LRR"/>
    <property type="match status" value="1"/>
</dbReference>
<evidence type="ECO:0000313" key="5">
    <source>
        <dbReference type="EMBL" id="GIL47518.1"/>
    </source>
</evidence>
<feature type="region of interest" description="Disordered" evidence="4">
    <location>
        <begin position="208"/>
        <end position="293"/>
    </location>
</feature>
<dbReference type="PANTHER" id="PTHR15454">
    <property type="entry name" value="NISCHARIN RELATED"/>
    <property type="match status" value="1"/>
</dbReference>
<keyword evidence="6" id="KW-1185">Reference proteome</keyword>
<keyword evidence="3" id="KW-0677">Repeat</keyword>
<dbReference type="InterPro" id="IPR003591">
    <property type="entry name" value="Leu-rich_rpt_typical-subtyp"/>
</dbReference>
<dbReference type="Pfam" id="PF00560">
    <property type="entry name" value="LRR_1"/>
    <property type="match status" value="1"/>
</dbReference>
<feature type="compositionally biased region" description="Gly residues" evidence="4">
    <location>
        <begin position="236"/>
        <end position="247"/>
    </location>
</feature>
<proteinExistence type="predicted"/>
<dbReference type="SMART" id="SM00369">
    <property type="entry name" value="LRR_TYP"/>
    <property type="match status" value="3"/>
</dbReference>
<feature type="region of interest" description="Disordered" evidence="4">
    <location>
        <begin position="467"/>
        <end position="503"/>
    </location>
</feature>
<dbReference type="AlphaFoldDB" id="A0A8J4AXF0"/>
<dbReference type="EMBL" id="BNCO01000004">
    <property type="protein sequence ID" value="GIL47518.1"/>
    <property type="molecule type" value="Genomic_DNA"/>
</dbReference>
<evidence type="ECO:0000313" key="6">
    <source>
        <dbReference type="Proteomes" id="UP000747399"/>
    </source>
</evidence>
<name>A0A8J4AXF0_9CHLO</name>
<dbReference type="Gene3D" id="3.80.10.10">
    <property type="entry name" value="Ribonuclease Inhibitor"/>
    <property type="match status" value="2"/>
</dbReference>
<evidence type="ECO:0000256" key="3">
    <source>
        <dbReference type="ARBA" id="ARBA00022737"/>
    </source>
</evidence>
<evidence type="ECO:0000256" key="2">
    <source>
        <dbReference type="ARBA" id="ARBA00022614"/>
    </source>
</evidence>
<dbReference type="InterPro" id="IPR032675">
    <property type="entry name" value="LRR_dom_sf"/>
</dbReference>
<gene>
    <name evidence="5" type="ORF">Vafri_4320</name>
</gene>
<protein>
    <submittedName>
        <fullName evidence="5">Uncharacterized protein</fullName>
    </submittedName>
</protein>
<feature type="compositionally biased region" description="Polar residues" evidence="4">
    <location>
        <begin position="211"/>
        <end position="226"/>
    </location>
</feature>
<dbReference type="Proteomes" id="UP000747399">
    <property type="component" value="Unassembled WGS sequence"/>
</dbReference>
<accession>A0A8J4AXF0</accession>
<dbReference type="SUPFAM" id="SSF52075">
    <property type="entry name" value="Outer arm dynein light chain 1"/>
    <property type="match status" value="1"/>
</dbReference>
<dbReference type="PANTHER" id="PTHR15454:SF56">
    <property type="entry name" value="PROTEIN PHOSPHATASE 1 REGULATORY SUBUNIT 7-RELATED"/>
    <property type="match status" value="1"/>
</dbReference>
<dbReference type="InterPro" id="IPR001611">
    <property type="entry name" value="Leu-rich_rpt"/>
</dbReference>
<comment type="subcellular location">
    <subcellularLocation>
        <location evidence="1">Cytoplasm</location>
        <location evidence="1">Cytoskeleton</location>
        <location evidence="1">Cilium axoneme</location>
    </subcellularLocation>
</comment>
<feature type="region of interest" description="Disordered" evidence="4">
    <location>
        <begin position="390"/>
        <end position="420"/>
    </location>
</feature>
<sequence length="583" mass="60385">MVTNDTFVEPGQGKPGVATTTAQAKATKAQFLCLSSLKLSELPEDLDALKSLTSLDLSNNPIASFPSKGLPDSLVELTITGCQLTELPTCIGSLPRLKKLFAGANKLQHIEPVFQSQSLQHVGLAYNRVAVLPAEPVLAASPLLSLDLSHNDLEGLVATLTQLSSLPSLAALSLGGNPLALAPRYVAEARGRLKQLLFLDGQRLDVPASSRPGTASSMGASSARHVQQQQQSSGPAQGGGGGGGSGAALGPVPSSSRLLGPAGRRSFGGSAGTFTPHQTVRFEEGGGGAASGDGTAVMLTLRGLRPAEDPFGWLKKRWDEQIATAEELGMTVPPTLEVPVPPLQPVIYHIEMTDVEGTPVACLPLRLVPPTPPDVAAMFDPKAKAAAAAAAAKEAKKGPKPATPSKGKKGGKGPPGTAEAAVQRQMETGLLRVTLPLRAIADHRNWLRLGTTVTMYKTILTAIARPPTAPDVTEGAGGRSKPAGGAGGRKKKGDEPAPVEYDVTSSTEVVGSAILRAGAAVVDGYTLEATERLDFVPPPQLFDDKGIRMPLRDSRHPKEPVGHMDVHIRIHAPMPGTGAGGEG</sequence>
<keyword evidence="2" id="KW-0433">Leucine-rich repeat</keyword>
<evidence type="ECO:0000256" key="1">
    <source>
        <dbReference type="ARBA" id="ARBA00004430"/>
    </source>
</evidence>
<evidence type="ECO:0000256" key="4">
    <source>
        <dbReference type="SAM" id="MobiDB-lite"/>
    </source>
</evidence>
<comment type="caution">
    <text evidence="5">The sequence shown here is derived from an EMBL/GenBank/DDBJ whole genome shotgun (WGS) entry which is preliminary data.</text>
</comment>